<gene>
    <name evidence="1" type="ORF">AB447_220750</name>
</gene>
<comment type="caution">
    <text evidence="1">The sequence shown here is derived from an EMBL/GenBank/DDBJ whole genome shotgun (WGS) entry which is preliminary data.</text>
</comment>
<proteinExistence type="predicted"/>
<sequence length="92" mass="11014">MNMLIFVMLYFGNMLRMNMRNNCFGILMILTFPCRIDDRTCYIWFAVIMIIHGHSPFLSFNSFSLLNYENERQHVLIKETKILDKKAVILIF</sequence>
<name>A0A0J6F0M1_9BACI</name>
<dbReference type="Proteomes" id="UP000036168">
    <property type="component" value="Unassembled WGS sequence"/>
</dbReference>
<dbReference type="AlphaFoldDB" id="A0A0J6F0M1"/>
<dbReference type="EMBL" id="LECW02000024">
    <property type="protein sequence ID" value="KRT92964.1"/>
    <property type="molecule type" value="Genomic_DNA"/>
</dbReference>
<reference evidence="1 2" key="1">
    <citation type="journal article" date="2015" name="Int. J. Syst. Evol. Microbiol.">
        <title>Bacillus glycinifermentans sp. nov., isolated from fermented soybean paste.</title>
        <authorList>
            <person name="Kim S.J."/>
            <person name="Dunlap C.A."/>
            <person name="Kwon S.W."/>
            <person name="Rooney A.P."/>
        </authorList>
    </citation>
    <scope>NUCLEOTIDE SEQUENCE [LARGE SCALE GENOMIC DNA]</scope>
    <source>
        <strain evidence="1 2">GO-13</strain>
    </source>
</reference>
<evidence type="ECO:0000313" key="1">
    <source>
        <dbReference type="EMBL" id="KRT92964.1"/>
    </source>
</evidence>
<evidence type="ECO:0000313" key="2">
    <source>
        <dbReference type="Proteomes" id="UP000036168"/>
    </source>
</evidence>
<accession>A0A0J6EGG3</accession>
<accession>A0A0J6F0M1</accession>
<protein>
    <submittedName>
        <fullName evidence="1">Uncharacterized protein</fullName>
    </submittedName>
</protein>
<organism evidence="1 2">
    <name type="scientific">Bacillus glycinifermentans</name>
    <dbReference type="NCBI Taxonomy" id="1664069"/>
    <lineage>
        <taxon>Bacteria</taxon>
        <taxon>Bacillati</taxon>
        <taxon>Bacillota</taxon>
        <taxon>Bacilli</taxon>
        <taxon>Bacillales</taxon>
        <taxon>Bacillaceae</taxon>
        <taxon>Bacillus</taxon>
    </lineage>
</organism>